<dbReference type="SUPFAM" id="SSF54211">
    <property type="entry name" value="Ribosomal protein S5 domain 2-like"/>
    <property type="match status" value="1"/>
</dbReference>
<evidence type="ECO:0000256" key="1">
    <source>
        <dbReference type="ARBA" id="ARBA00022694"/>
    </source>
</evidence>
<reference evidence="8" key="1">
    <citation type="journal article" date="2021" name="PeerJ">
        <title>Extensive microbial diversity within the chicken gut microbiome revealed by metagenomics and culture.</title>
        <authorList>
            <person name="Gilroy R."/>
            <person name="Ravi A."/>
            <person name="Getino M."/>
            <person name="Pursley I."/>
            <person name="Horton D.L."/>
            <person name="Alikhan N.F."/>
            <person name="Baker D."/>
            <person name="Gharbi K."/>
            <person name="Hall N."/>
            <person name="Watson M."/>
            <person name="Adriaenssens E.M."/>
            <person name="Foster-Nyarko E."/>
            <person name="Jarju S."/>
            <person name="Secka A."/>
            <person name="Antonio M."/>
            <person name="Oren A."/>
            <person name="Chaudhuri R.R."/>
            <person name="La Ragione R."/>
            <person name="Hildebrand F."/>
            <person name="Pallen M.J."/>
        </authorList>
    </citation>
    <scope>NUCLEOTIDE SEQUENCE</scope>
    <source>
        <strain evidence="8">ChiGjej2B2-19336</strain>
    </source>
</reference>
<dbReference type="PANTHER" id="PTHR33992">
    <property type="entry name" value="RIBONUCLEASE P PROTEIN COMPONENT"/>
    <property type="match status" value="1"/>
</dbReference>
<evidence type="ECO:0000256" key="5">
    <source>
        <dbReference type="ARBA" id="ARBA00022884"/>
    </source>
</evidence>
<dbReference type="Proteomes" id="UP000698963">
    <property type="component" value="Unassembled WGS sequence"/>
</dbReference>
<evidence type="ECO:0000256" key="2">
    <source>
        <dbReference type="ARBA" id="ARBA00022722"/>
    </source>
</evidence>
<comment type="subunit">
    <text evidence="6">Consists of a catalytic RNA component (M1 or rnpB) and a protein subunit.</text>
</comment>
<dbReference type="GO" id="GO:0030677">
    <property type="term" value="C:ribonuclease P complex"/>
    <property type="evidence" value="ECO:0007669"/>
    <property type="project" value="TreeGrafter"/>
</dbReference>
<comment type="function">
    <text evidence="6">RNaseP catalyzes the removal of the 5'-leader sequence from pre-tRNA to produce the mature 5'-terminus. It can also cleave other RNA substrates such as 4.5S RNA. The protein component plays an auxiliary but essential role in vivo by binding to the 5'-leader sequence and broadening the substrate specificity of the ribozyme.</text>
</comment>
<sequence length="131" mass="14682">MSLTWPRERRITRRAEYTACYNGGERRFTKYFVVFARSSGHAGNGRLGLAVTKKCGNAVARNRIKRVLRSFFRLHQHEMPAMDLVVTPKKHLRADKFNLSLAETELLPLLAELSEKPGPENAASTPSGGQA</sequence>
<evidence type="ECO:0000256" key="6">
    <source>
        <dbReference type="HAMAP-Rule" id="MF_00227"/>
    </source>
</evidence>
<comment type="similarity">
    <text evidence="6">Belongs to the RnpA family.</text>
</comment>
<dbReference type="InterPro" id="IPR020568">
    <property type="entry name" value="Ribosomal_Su5_D2-typ_SF"/>
</dbReference>
<dbReference type="GO" id="GO:0004526">
    <property type="term" value="F:ribonuclease P activity"/>
    <property type="evidence" value="ECO:0007669"/>
    <property type="project" value="UniProtKB-UniRule"/>
</dbReference>
<keyword evidence="4 6" id="KW-0378">Hydrolase</keyword>
<evidence type="ECO:0000256" key="7">
    <source>
        <dbReference type="NCBIfam" id="TIGR00188"/>
    </source>
</evidence>
<dbReference type="EMBL" id="DYZA01000144">
    <property type="protein sequence ID" value="HJD97399.1"/>
    <property type="molecule type" value="Genomic_DNA"/>
</dbReference>
<dbReference type="GO" id="GO:0042781">
    <property type="term" value="F:3'-tRNA processing endoribonuclease activity"/>
    <property type="evidence" value="ECO:0007669"/>
    <property type="project" value="TreeGrafter"/>
</dbReference>
<evidence type="ECO:0000256" key="4">
    <source>
        <dbReference type="ARBA" id="ARBA00022801"/>
    </source>
</evidence>
<evidence type="ECO:0000313" key="8">
    <source>
        <dbReference type="EMBL" id="HJD97399.1"/>
    </source>
</evidence>
<dbReference type="HAMAP" id="MF_00227">
    <property type="entry name" value="RNase_P"/>
    <property type="match status" value="1"/>
</dbReference>
<dbReference type="InterPro" id="IPR014721">
    <property type="entry name" value="Ribsml_uS5_D2-typ_fold_subgr"/>
</dbReference>
<keyword evidence="5 6" id="KW-0694">RNA-binding</keyword>
<keyword evidence="3 6" id="KW-0255">Endonuclease</keyword>
<dbReference type="NCBIfam" id="TIGR00188">
    <property type="entry name" value="rnpA"/>
    <property type="match status" value="1"/>
</dbReference>
<protein>
    <recommendedName>
        <fullName evidence="6 7">Ribonuclease P protein component</fullName>
        <shortName evidence="6">RNase P protein</shortName>
        <shortName evidence="6">RNaseP protein</shortName>
        <ecNumber evidence="6 7">3.1.26.5</ecNumber>
    </recommendedName>
    <alternativeName>
        <fullName evidence="6">Protein C5</fullName>
    </alternativeName>
</protein>
<comment type="caution">
    <text evidence="8">The sequence shown here is derived from an EMBL/GenBank/DDBJ whole genome shotgun (WGS) entry which is preliminary data.</text>
</comment>
<dbReference type="GO" id="GO:0000049">
    <property type="term" value="F:tRNA binding"/>
    <property type="evidence" value="ECO:0007669"/>
    <property type="project" value="UniProtKB-UniRule"/>
</dbReference>
<dbReference type="Pfam" id="PF00825">
    <property type="entry name" value="Ribonuclease_P"/>
    <property type="match status" value="1"/>
</dbReference>
<proteinExistence type="inferred from homology"/>
<dbReference type="InterPro" id="IPR000100">
    <property type="entry name" value="RNase_P"/>
</dbReference>
<organism evidence="8 9">
    <name type="scientific">Mailhella massiliensis</name>
    <dbReference type="NCBI Taxonomy" id="1903261"/>
    <lineage>
        <taxon>Bacteria</taxon>
        <taxon>Pseudomonadati</taxon>
        <taxon>Thermodesulfobacteriota</taxon>
        <taxon>Desulfovibrionia</taxon>
        <taxon>Desulfovibrionales</taxon>
        <taxon>Desulfovibrionaceae</taxon>
        <taxon>Mailhella</taxon>
    </lineage>
</organism>
<dbReference type="AlphaFoldDB" id="A0A921DR90"/>
<reference evidence="8" key="2">
    <citation type="submission" date="2021-09" db="EMBL/GenBank/DDBJ databases">
        <authorList>
            <person name="Gilroy R."/>
        </authorList>
    </citation>
    <scope>NUCLEOTIDE SEQUENCE</scope>
    <source>
        <strain evidence="8">ChiGjej2B2-19336</strain>
    </source>
</reference>
<keyword evidence="2 6" id="KW-0540">Nuclease</keyword>
<dbReference type="GO" id="GO:0001682">
    <property type="term" value="P:tRNA 5'-leader removal"/>
    <property type="evidence" value="ECO:0007669"/>
    <property type="project" value="UniProtKB-UniRule"/>
</dbReference>
<name>A0A921DR90_9BACT</name>
<keyword evidence="1 6" id="KW-0819">tRNA processing</keyword>
<dbReference type="Gene3D" id="3.30.230.10">
    <property type="match status" value="1"/>
</dbReference>
<evidence type="ECO:0000313" key="9">
    <source>
        <dbReference type="Proteomes" id="UP000698963"/>
    </source>
</evidence>
<dbReference type="EC" id="3.1.26.5" evidence="6 7"/>
<dbReference type="RefSeq" id="WP_304122457.1">
    <property type="nucleotide sequence ID" value="NZ_DYZA01000144.1"/>
</dbReference>
<dbReference type="PANTHER" id="PTHR33992:SF1">
    <property type="entry name" value="RIBONUCLEASE P PROTEIN COMPONENT"/>
    <property type="match status" value="1"/>
</dbReference>
<evidence type="ECO:0000256" key="3">
    <source>
        <dbReference type="ARBA" id="ARBA00022759"/>
    </source>
</evidence>
<gene>
    <name evidence="6 8" type="primary">rnpA</name>
    <name evidence="8" type="ORF">K8W16_07115</name>
</gene>
<comment type="catalytic activity">
    <reaction evidence="6">
        <text>Endonucleolytic cleavage of RNA, removing 5'-extranucleotides from tRNA precursor.</text>
        <dbReference type="EC" id="3.1.26.5"/>
    </reaction>
</comment>
<accession>A0A921DR90</accession>